<keyword evidence="7 8" id="KW-0460">Magnesium</keyword>
<dbReference type="InterPro" id="IPR036832">
    <property type="entry name" value="PPK_N_dom_sf"/>
</dbReference>
<comment type="PTM">
    <text evidence="8 9">An intermediate of this reaction is the autophosphorylated ppk in which a phosphate is covalently linked to a histidine residue through a N-P bond.</text>
</comment>
<gene>
    <name evidence="8" type="primary">ppk</name>
    <name evidence="14" type="ORF">U472_02305</name>
</gene>
<feature type="binding site" evidence="8">
    <location>
        <position position="47"/>
    </location>
    <ligand>
        <name>ATP</name>
        <dbReference type="ChEBI" id="CHEBI:30616"/>
    </ligand>
</feature>
<dbReference type="InterPro" id="IPR024953">
    <property type="entry name" value="PP_kinase_middle"/>
</dbReference>
<dbReference type="Proteomes" id="UP000093514">
    <property type="component" value="Unassembled WGS sequence"/>
</dbReference>
<evidence type="ECO:0000256" key="5">
    <source>
        <dbReference type="ARBA" id="ARBA00022777"/>
    </source>
</evidence>
<feature type="binding site" evidence="8">
    <location>
        <position position="569"/>
    </location>
    <ligand>
        <name>ATP</name>
        <dbReference type="ChEBI" id="CHEBI:30616"/>
    </ligand>
</feature>
<dbReference type="PIRSF" id="PIRSF015589">
    <property type="entry name" value="PP_kinase"/>
    <property type="match status" value="1"/>
</dbReference>
<dbReference type="Pfam" id="PF13090">
    <property type="entry name" value="PP_kinase_C"/>
    <property type="match status" value="1"/>
</dbReference>
<feature type="active site" description="Phosphohistidine intermediate" evidence="8">
    <location>
        <position position="440"/>
    </location>
</feature>
<keyword evidence="3 8" id="KW-0479">Metal-binding</keyword>
<evidence type="ECO:0000313" key="14">
    <source>
        <dbReference type="EMBL" id="OCL28052.1"/>
    </source>
</evidence>
<dbReference type="InterPro" id="IPR041108">
    <property type="entry name" value="PP_kinase_C_1"/>
</dbReference>
<dbReference type="NCBIfam" id="NF003918">
    <property type="entry name" value="PRK05443.1-2"/>
    <property type="match status" value="1"/>
</dbReference>
<feature type="binding site" evidence="8">
    <location>
        <position position="473"/>
    </location>
    <ligand>
        <name>ATP</name>
        <dbReference type="ChEBI" id="CHEBI:30616"/>
    </ligand>
</feature>
<dbReference type="NCBIfam" id="NF003921">
    <property type="entry name" value="PRK05443.2-2"/>
    <property type="match status" value="1"/>
</dbReference>
<feature type="domain" description="Polyphosphate kinase N-terminal" evidence="11">
    <location>
        <begin position="9"/>
        <end position="113"/>
    </location>
</feature>
<evidence type="ECO:0000256" key="3">
    <source>
        <dbReference type="ARBA" id="ARBA00022723"/>
    </source>
</evidence>
<dbReference type="HAMAP" id="MF_00347">
    <property type="entry name" value="Polyphosphate_kinase"/>
    <property type="match status" value="1"/>
</dbReference>
<reference evidence="14 15" key="2">
    <citation type="submission" date="2016-08" db="EMBL/GenBank/DDBJ databases">
        <title>Orenia metallireducens sp. nov. strain Z6, a Novel Metal-reducing Firmicute from the Deep Subsurface.</title>
        <authorList>
            <person name="Maxim B.I."/>
            <person name="Kenneth K."/>
            <person name="Flynn T.M."/>
            <person name="Oloughlin E.J."/>
            <person name="Locke R.A."/>
            <person name="Weber J.R."/>
            <person name="Egan S.M."/>
            <person name="Mackie R.I."/>
            <person name="Cann I.K."/>
        </authorList>
    </citation>
    <scope>NUCLEOTIDE SEQUENCE [LARGE SCALE GENOMIC DNA]</scope>
    <source>
        <strain evidence="14 15">Z6</strain>
    </source>
</reference>
<dbReference type="PANTHER" id="PTHR30218:SF0">
    <property type="entry name" value="POLYPHOSPHATE KINASE"/>
    <property type="match status" value="1"/>
</dbReference>
<comment type="catalytic activity">
    <reaction evidence="8 9">
        <text>[phosphate](n) + ATP = [phosphate](n+1) + ADP</text>
        <dbReference type="Rhea" id="RHEA:19573"/>
        <dbReference type="Rhea" id="RHEA-COMP:9859"/>
        <dbReference type="Rhea" id="RHEA-COMP:14280"/>
        <dbReference type="ChEBI" id="CHEBI:16838"/>
        <dbReference type="ChEBI" id="CHEBI:30616"/>
        <dbReference type="ChEBI" id="CHEBI:456216"/>
        <dbReference type="EC" id="2.7.4.1"/>
    </reaction>
</comment>
<evidence type="ECO:0000259" key="12">
    <source>
        <dbReference type="Pfam" id="PF13090"/>
    </source>
</evidence>
<dbReference type="Gene3D" id="1.20.58.310">
    <property type="entry name" value="Polyphosphate kinase N-terminal domain"/>
    <property type="match status" value="1"/>
</dbReference>
<dbReference type="PANTHER" id="PTHR30218">
    <property type="entry name" value="POLYPHOSPHATE KINASE"/>
    <property type="match status" value="1"/>
</dbReference>
<evidence type="ECO:0000256" key="8">
    <source>
        <dbReference type="HAMAP-Rule" id="MF_00347"/>
    </source>
</evidence>
<comment type="caution">
    <text evidence="14">The sequence shown here is derived from an EMBL/GenBank/DDBJ whole genome shotgun (WGS) entry which is preliminary data.</text>
</comment>
<dbReference type="CDD" id="cd09165">
    <property type="entry name" value="PLDc_PaPPK1_C1_like"/>
    <property type="match status" value="1"/>
</dbReference>
<dbReference type="NCBIfam" id="NF003920">
    <property type="entry name" value="PRK05443.2-1"/>
    <property type="match status" value="1"/>
</dbReference>
<evidence type="ECO:0000256" key="1">
    <source>
        <dbReference type="ARBA" id="ARBA00022553"/>
    </source>
</evidence>
<dbReference type="InterPro" id="IPR003414">
    <property type="entry name" value="PP_kinase"/>
</dbReference>
<keyword evidence="4 8" id="KW-0547">Nucleotide-binding</keyword>
<evidence type="ECO:0000259" key="13">
    <source>
        <dbReference type="Pfam" id="PF17941"/>
    </source>
</evidence>
<evidence type="ECO:0000256" key="7">
    <source>
        <dbReference type="ARBA" id="ARBA00022842"/>
    </source>
</evidence>
<dbReference type="EC" id="2.7.4.1" evidence="8 9"/>
<dbReference type="Pfam" id="PF13089">
    <property type="entry name" value="PP_kinase_N"/>
    <property type="match status" value="1"/>
</dbReference>
<evidence type="ECO:0000259" key="10">
    <source>
        <dbReference type="Pfam" id="PF02503"/>
    </source>
</evidence>
<comment type="function">
    <text evidence="8 9">Catalyzes the reversible transfer of the terminal phosphate of ATP to form a long-chain polyphosphate (polyP).</text>
</comment>
<dbReference type="CDD" id="cd09168">
    <property type="entry name" value="PLDc_PaPPK1_C2_like"/>
    <property type="match status" value="1"/>
</dbReference>
<feature type="domain" description="Polyphosphate kinase middle" evidence="10">
    <location>
        <begin position="123"/>
        <end position="308"/>
    </location>
</feature>
<evidence type="ECO:0000256" key="9">
    <source>
        <dbReference type="RuleBase" id="RU003800"/>
    </source>
</evidence>
<organism evidence="14 15">
    <name type="scientific">Orenia metallireducens</name>
    <dbReference type="NCBI Taxonomy" id="1413210"/>
    <lineage>
        <taxon>Bacteria</taxon>
        <taxon>Bacillati</taxon>
        <taxon>Bacillota</taxon>
        <taxon>Clostridia</taxon>
        <taxon>Halanaerobiales</taxon>
        <taxon>Halobacteroidaceae</taxon>
        <taxon>Orenia</taxon>
    </lineage>
</organism>
<dbReference type="GO" id="GO:0006799">
    <property type="term" value="P:polyphosphate biosynthetic process"/>
    <property type="evidence" value="ECO:0007669"/>
    <property type="project" value="UniProtKB-UniRule"/>
</dbReference>
<evidence type="ECO:0000256" key="2">
    <source>
        <dbReference type="ARBA" id="ARBA00022679"/>
    </source>
</evidence>
<sequence length="712" mass="81776">MDYSDSKYYLNKQFGWLEFNNRVLEEAQDERTPLLERLKFLAITASNLDEFVMVTVARLKDQIESGYNKQDKVGLRPKELFKELSNRMHQMVKEQYGCLNYVLDTLEEEDINFMEYKDLTEDQKEFLDNYFHDNIHPVLTPMAIDQSRPFPLILNKSLNLAVRLTSSPESNTLSPNKDGKGLFSMVRVPSILPRIVEIPSDDKRNFIFMEKVIKEYLDKLFFGYTIEAVGAFRITRNAEVSLDEEAQNLLVEMERYVKRRKWGFPVRLEIEQGIDCQLKDFLVQSLDLNREDIYEVAGPIDLTTFMGFSGLDGFDHLRYEPLLPQPAQDFYNKEESIFDLIKEKDLLVHHPYESFDPVIKLVQEASEDSQVLAIKQTLYRVSGDSPIIEALAQAAENGKQVTVLVELKARFDEENNIEWAKKLEKSGCHVVYGLVGLKVHSKLLLIVRDEEEGIRRYVHMSTGNYNDKTAKLYTDTGMFTAKETFGSDVSAMFNLLTGYSSAPQWKKLAVAPLNLRDTFVKLIRNEVEQVKSGKEGHIIAKMNSLVDSGIIKELYKASSAGVKIDLIVRGMCCLKPGIEGVSDNIRVISIVGRLLEHSRIFYFSNGANPKIFMSSADWRPRNLDRRVEALFPVEDEDLKARIIKLLDITLRDNVKAREQQPDGSYKRVERDGVELESQLEFHRLAKKAVKKLDSTNIIALFKQTSARDTNIH</sequence>
<feature type="domain" description="Polyphosphate kinase C-terminal" evidence="12">
    <location>
        <begin position="508"/>
        <end position="674"/>
    </location>
</feature>
<dbReference type="SUPFAM" id="SSF56024">
    <property type="entry name" value="Phospholipase D/nuclease"/>
    <property type="match status" value="2"/>
</dbReference>
<evidence type="ECO:0000256" key="6">
    <source>
        <dbReference type="ARBA" id="ARBA00022840"/>
    </source>
</evidence>
<dbReference type="GO" id="GO:0009358">
    <property type="term" value="C:polyphosphate kinase complex"/>
    <property type="evidence" value="ECO:0007669"/>
    <property type="project" value="InterPro"/>
</dbReference>
<dbReference type="SUPFAM" id="SSF143724">
    <property type="entry name" value="PHP14-like"/>
    <property type="match status" value="1"/>
</dbReference>
<proteinExistence type="inferred from homology"/>
<reference evidence="15" key="1">
    <citation type="submission" date="2016-07" db="EMBL/GenBank/DDBJ databases">
        <authorList>
            <person name="Florea S."/>
            <person name="Webb J.S."/>
            <person name="Jaromczyk J."/>
            <person name="Schardl C.L."/>
        </authorList>
    </citation>
    <scope>NUCLEOTIDE SEQUENCE [LARGE SCALE GENOMIC DNA]</scope>
    <source>
        <strain evidence="15">Z6</strain>
    </source>
</reference>
<dbReference type="EMBL" id="LWDV01000006">
    <property type="protein sequence ID" value="OCL28052.1"/>
    <property type="molecule type" value="Genomic_DNA"/>
</dbReference>
<dbReference type="NCBIfam" id="NF003917">
    <property type="entry name" value="PRK05443.1-1"/>
    <property type="match status" value="1"/>
</dbReference>
<comment type="cofactor">
    <cofactor evidence="8">
        <name>Mg(2+)</name>
        <dbReference type="ChEBI" id="CHEBI:18420"/>
    </cofactor>
</comment>
<evidence type="ECO:0000259" key="11">
    <source>
        <dbReference type="Pfam" id="PF13089"/>
    </source>
</evidence>
<keyword evidence="1 8" id="KW-0597">Phosphoprotein</keyword>
<feature type="domain" description="Polyphosphate kinase C-terminal" evidence="13">
    <location>
        <begin position="336"/>
        <end position="501"/>
    </location>
</feature>
<dbReference type="Gene3D" id="3.30.870.10">
    <property type="entry name" value="Endonuclease Chain A"/>
    <property type="match status" value="2"/>
</dbReference>
<dbReference type="OrthoDB" id="9761456at2"/>
<feature type="binding site" evidence="8">
    <location>
        <position position="380"/>
    </location>
    <ligand>
        <name>Mg(2+)</name>
        <dbReference type="ChEBI" id="CHEBI:18420"/>
    </ligand>
</feature>
<keyword evidence="5 8" id="KW-0418">Kinase</keyword>
<dbReference type="SUPFAM" id="SSF140356">
    <property type="entry name" value="PPK N-terminal domain-like"/>
    <property type="match status" value="1"/>
</dbReference>
<name>A0A1C0ACF2_9FIRM</name>
<dbReference type="InterPro" id="IPR025198">
    <property type="entry name" value="PPK_N_dom"/>
</dbReference>
<keyword evidence="15" id="KW-1185">Reference proteome</keyword>
<feature type="binding site" evidence="8">
    <location>
        <position position="410"/>
    </location>
    <ligand>
        <name>Mg(2+)</name>
        <dbReference type="ChEBI" id="CHEBI:18420"/>
    </ligand>
</feature>
<dbReference type="InterPro" id="IPR025200">
    <property type="entry name" value="PPK_C_dom2"/>
</dbReference>
<dbReference type="RefSeq" id="WP_068715114.1">
    <property type="nucleotide sequence ID" value="NZ_LWDV01000006.1"/>
</dbReference>
<dbReference type="Gene3D" id="3.30.1840.10">
    <property type="entry name" value="Polyphosphate kinase middle domain"/>
    <property type="match status" value="1"/>
</dbReference>
<evidence type="ECO:0000256" key="4">
    <source>
        <dbReference type="ARBA" id="ARBA00022741"/>
    </source>
</evidence>
<feature type="binding site" evidence="8">
    <location>
        <position position="597"/>
    </location>
    <ligand>
        <name>ATP</name>
        <dbReference type="ChEBI" id="CHEBI:30616"/>
    </ligand>
</feature>
<protein>
    <recommendedName>
        <fullName evidence="8 9">Polyphosphate kinase</fullName>
        <ecNumber evidence="8 9">2.7.4.1</ecNumber>
    </recommendedName>
    <alternativeName>
        <fullName evidence="8">ATP-polyphosphate phosphotransferase</fullName>
    </alternativeName>
    <alternativeName>
        <fullName evidence="8">Polyphosphoric acid kinase</fullName>
    </alternativeName>
</protein>
<comment type="similarity">
    <text evidence="8 9">Belongs to the polyphosphate kinase 1 (PPK1) family.</text>
</comment>
<dbReference type="GO" id="GO:0046872">
    <property type="term" value="F:metal ion binding"/>
    <property type="evidence" value="ECO:0007669"/>
    <property type="project" value="UniProtKB-KW"/>
</dbReference>
<keyword evidence="6 8" id="KW-0067">ATP-binding</keyword>
<evidence type="ECO:0000313" key="15">
    <source>
        <dbReference type="Proteomes" id="UP000093514"/>
    </source>
</evidence>
<accession>A0A1C0ACF2</accession>
<dbReference type="FunFam" id="3.30.870.10:FF:000001">
    <property type="entry name" value="Polyphosphate kinase"/>
    <property type="match status" value="1"/>
</dbReference>
<dbReference type="Pfam" id="PF17941">
    <property type="entry name" value="PP_kinase_C_1"/>
    <property type="match status" value="1"/>
</dbReference>
<dbReference type="InterPro" id="IPR036830">
    <property type="entry name" value="PP_kinase_middle_dom_sf"/>
</dbReference>
<dbReference type="Pfam" id="PF02503">
    <property type="entry name" value="PP_kinase"/>
    <property type="match status" value="1"/>
</dbReference>
<dbReference type="NCBIfam" id="TIGR03705">
    <property type="entry name" value="poly_P_kin"/>
    <property type="match status" value="1"/>
</dbReference>
<dbReference type="AlphaFoldDB" id="A0A1C0ACF2"/>
<dbReference type="GO" id="GO:0005524">
    <property type="term" value="F:ATP binding"/>
    <property type="evidence" value="ECO:0007669"/>
    <property type="project" value="UniProtKB-KW"/>
</dbReference>
<keyword evidence="2 8" id="KW-0808">Transferase</keyword>
<dbReference type="GO" id="GO:0008976">
    <property type="term" value="F:polyphosphate kinase activity"/>
    <property type="evidence" value="ECO:0007669"/>
    <property type="project" value="UniProtKB-UniRule"/>
</dbReference>